<feature type="domain" description="ABC transmembrane type-1" evidence="8">
    <location>
        <begin position="91"/>
        <end position="288"/>
    </location>
</feature>
<dbReference type="InterPro" id="IPR035906">
    <property type="entry name" value="MetI-like_sf"/>
</dbReference>
<dbReference type="PROSITE" id="PS50928">
    <property type="entry name" value="ABC_TM1"/>
    <property type="match status" value="1"/>
</dbReference>
<accession>A0A9D1ME30</accession>
<protein>
    <submittedName>
        <fullName evidence="9">Carbohydrate ABC transporter permease</fullName>
    </submittedName>
</protein>
<dbReference type="GO" id="GO:0005886">
    <property type="term" value="C:plasma membrane"/>
    <property type="evidence" value="ECO:0007669"/>
    <property type="project" value="UniProtKB-SubCell"/>
</dbReference>
<keyword evidence="2 7" id="KW-0813">Transport</keyword>
<feature type="transmembrane region" description="Helical" evidence="7">
    <location>
        <begin position="127"/>
        <end position="145"/>
    </location>
</feature>
<keyword evidence="6 7" id="KW-0472">Membrane</keyword>
<evidence type="ECO:0000256" key="4">
    <source>
        <dbReference type="ARBA" id="ARBA00022692"/>
    </source>
</evidence>
<feature type="transmembrane region" description="Helical" evidence="7">
    <location>
        <begin position="198"/>
        <end position="220"/>
    </location>
</feature>
<dbReference type="Gene3D" id="1.10.3720.10">
    <property type="entry name" value="MetI-like"/>
    <property type="match status" value="1"/>
</dbReference>
<keyword evidence="5 7" id="KW-1133">Transmembrane helix</keyword>
<dbReference type="InterPro" id="IPR000515">
    <property type="entry name" value="MetI-like"/>
</dbReference>
<gene>
    <name evidence="9" type="ORF">IAC57_00065</name>
</gene>
<reference evidence="9" key="1">
    <citation type="submission" date="2020-10" db="EMBL/GenBank/DDBJ databases">
        <authorList>
            <person name="Gilroy R."/>
        </authorList>
    </citation>
    <scope>NUCLEOTIDE SEQUENCE</scope>
    <source>
        <strain evidence="9">11687</strain>
    </source>
</reference>
<evidence type="ECO:0000256" key="7">
    <source>
        <dbReference type="RuleBase" id="RU363032"/>
    </source>
</evidence>
<dbReference type="PANTHER" id="PTHR43744:SF9">
    <property type="entry name" value="POLYGALACTURONAN_RHAMNOGALACTURONAN TRANSPORT SYSTEM PERMEASE PROTEIN YTCP"/>
    <property type="match status" value="1"/>
</dbReference>
<keyword evidence="3" id="KW-1003">Cell membrane</keyword>
<dbReference type="Pfam" id="PF00528">
    <property type="entry name" value="BPD_transp_1"/>
    <property type="match status" value="1"/>
</dbReference>
<evidence type="ECO:0000259" key="8">
    <source>
        <dbReference type="PROSITE" id="PS50928"/>
    </source>
</evidence>
<comment type="subcellular location">
    <subcellularLocation>
        <location evidence="1 7">Cell membrane</location>
        <topology evidence="1 7">Multi-pass membrane protein</topology>
    </subcellularLocation>
</comment>
<dbReference type="SUPFAM" id="SSF161098">
    <property type="entry name" value="MetI-like"/>
    <property type="match status" value="1"/>
</dbReference>
<evidence type="ECO:0000313" key="9">
    <source>
        <dbReference type="EMBL" id="HIU58470.1"/>
    </source>
</evidence>
<evidence type="ECO:0000313" key="10">
    <source>
        <dbReference type="Proteomes" id="UP000824081"/>
    </source>
</evidence>
<dbReference type="PANTHER" id="PTHR43744">
    <property type="entry name" value="ABC TRANSPORTER PERMEASE PROTEIN MG189-RELATED-RELATED"/>
    <property type="match status" value="1"/>
</dbReference>
<dbReference type="Proteomes" id="UP000824081">
    <property type="component" value="Unassembled WGS sequence"/>
</dbReference>
<evidence type="ECO:0000256" key="5">
    <source>
        <dbReference type="ARBA" id="ARBA00022989"/>
    </source>
</evidence>
<reference evidence="9" key="2">
    <citation type="journal article" date="2021" name="PeerJ">
        <title>Extensive microbial diversity within the chicken gut microbiome revealed by metagenomics and culture.</title>
        <authorList>
            <person name="Gilroy R."/>
            <person name="Ravi A."/>
            <person name="Getino M."/>
            <person name="Pursley I."/>
            <person name="Horton D.L."/>
            <person name="Alikhan N.F."/>
            <person name="Baker D."/>
            <person name="Gharbi K."/>
            <person name="Hall N."/>
            <person name="Watson M."/>
            <person name="Adriaenssens E.M."/>
            <person name="Foster-Nyarko E."/>
            <person name="Jarju S."/>
            <person name="Secka A."/>
            <person name="Antonio M."/>
            <person name="Oren A."/>
            <person name="Chaudhuri R.R."/>
            <person name="La Ragione R."/>
            <person name="Hildebrand F."/>
            <person name="Pallen M.J."/>
        </authorList>
    </citation>
    <scope>NUCLEOTIDE SEQUENCE</scope>
    <source>
        <strain evidence="9">11687</strain>
    </source>
</reference>
<evidence type="ECO:0000256" key="6">
    <source>
        <dbReference type="ARBA" id="ARBA00023136"/>
    </source>
</evidence>
<proteinExistence type="inferred from homology"/>
<dbReference type="AlphaFoldDB" id="A0A9D1ME30"/>
<comment type="caution">
    <text evidence="9">The sequence shown here is derived from an EMBL/GenBank/DDBJ whole genome shotgun (WGS) entry which is preliminary data.</text>
</comment>
<feature type="transmembrane region" description="Helical" evidence="7">
    <location>
        <begin position="157"/>
        <end position="177"/>
    </location>
</feature>
<sequence>MATRKVKTKYRNGGMVEKNTVGGMIADVVIWLLLIFVAFICLVPLWYSLVASLSDGLTLYRSDGMIWLPVGDWNLDGYKHIFSNSNVLVGYRNTILYMVSATALGFVLNVIGGYVMSRNTRYRGIMILFVMFTMMFSGGLIPTYIVMGKYGLVNTPFAIILPTCTNSFFMIMMMNGFGGVPESTVEAAELDGAGHLRIMFQISLPQCMSIATVILLYSVVAQWNSWFQAYVYLSSATEWWPLQLFVNRMIAENVDFTLGGSIDYSRYLIQYGLAVIATVPILIVFPFFQKYIEKGAVLGGVKE</sequence>
<dbReference type="EMBL" id="DVMZ01000003">
    <property type="protein sequence ID" value="HIU58470.1"/>
    <property type="molecule type" value="Genomic_DNA"/>
</dbReference>
<keyword evidence="4 7" id="KW-0812">Transmembrane</keyword>
<comment type="similarity">
    <text evidence="7">Belongs to the binding-protein-dependent transport system permease family.</text>
</comment>
<evidence type="ECO:0000256" key="2">
    <source>
        <dbReference type="ARBA" id="ARBA00022448"/>
    </source>
</evidence>
<feature type="transmembrane region" description="Helical" evidence="7">
    <location>
        <begin position="268"/>
        <end position="288"/>
    </location>
</feature>
<feature type="transmembrane region" description="Helical" evidence="7">
    <location>
        <begin position="95"/>
        <end position="115"/>
    </location>
</feature>
<evidence type="ECO:0000256" key="3">
    <source>
        <dbReference type="ARBA" id="ARBA00022475"/>
    </source>
</evidence>
<dbReference type="CDD" id="cd06261">
    <property type="entry name" value="TM_PBP2"/>
    <property type="match status" value="1"/>
</dbReference>
<evidence type="ECO:0000256" key="1">
    <source>
        <dbReference type="ARBA" id="ARBA00004651"/>
    </source>
</evidence>
<name>A0A9D1ME30_9FIRM</name>
<dbReference type="GO" id="GO:0055085">
    <property type="term" value="P:transmembrane transport"/>
    <property type="evidence" value="ECO:0007669"/>
    <property type="project" value="InterPro"/>
</dbReference>
<organism evidence="9 10">
    <name type="scientific">Candidatus Scatosoma pullistercoris</name>
    <dbReference type="NCBI Taxonomy" id="2840934"/>
    <lineage>
        <taxon>Bacteria</taxon>
        <taxon>Bacillati</taxon>
        <taxon>Bacillota</taxon>
        <taxon>Clostridia</taxon>
        <taxon>Candidatus Scatosoma</taxon>
    </lineage>
</organism>
<feature type="transmembrane region" description="Helical" evidence="7">
    <location>
        <begin position="21"/>
        <end position="47"/>
    </location>
</feature>